<reference evidence="1 2" key="1">
    <citation type="submission" date="2014-06" db="EMBL/GenBank/DDBJ databases">
        <title>Functional and comparative genomic analyses of the Drosophila gut microbiota identify candidate symbiosis factors.</title>
        <authorList>
            <person name="Newell P.D."/>
            <person name="Chaston J.M."/>
            <person name="Douglas A.E."/>
        </authorList>
    </citation>
    <scope>NUCLEOTIDE SEQUENCE [LARGE SCALE GENOMIC DNA]</scope>
    <source>
        <strain evidence="1 2">DmCS_006</strain>
    </source>
</reference>
<evidence type="ECO:0000313" key="1">
    <source>
        <dbReference type="EMBL" id="KGB21453.1"/>
    </source>
</evidence>
<dbReference type="STRING" id="104102.AtDm6_3089"/>
<dbReference type="PATRIC" id="fig|104102.7.peg.3051"/>
<dbReference type="RefSeq" id="WP_231551872.1">
    <property type="nucleotide sequence ID" value="NZ_JAUYUW010000001.1"/>
</dbReference>
<dbReference type="AlphaFoldDB" id="A0A095AXH7"/>
<dbReference type="GeneID" id="89479968"/>
<sequence>MAAPFLVGTPGTATAAPFQADAALFACHQRFHAVYSAVRAASCEPSPAFGTPECNAREALFDKMVLEECDLLEELAAIPAHTRQGQRLKAEVILALLPEHLRHNEQDGETQLVLSLARDLVRENAA</sequence>
<dbReference type="EMBL" id="JOKM01000102">
    <property type="protein sequence ID" value="KGB21453.1"/>
    <property type="molecule type" value="Genomic_DNA"/>
</dbReference>
<dbReference type="Proteomes" id="UP000029448">
    <property type="component" value="Unassembled WGS sequence"/>
</dbReference>
<keyword evidence="2" id="KW-1185">Reference proteome</keyword>
<protein>
    <submittedName>
        <fullName evidence="1">Uncharacterized protein</fullName>
    </submittedName>
</protein>
<accession>A0A095AXH7</accession>
<name>A0A095AXH7_9PROT</name>
<proteinExistence type="predicted"/>
<comment type="caution">
    <text evidence="1">The sequence shown here is derived from an EMBL/GenBank/DDBJ whole genome shotgun (WGS) entry which is preliminary data.</text>
</comment>
<organism evidence="1 2">
    <name type="scientific">Acetobacter tropicalis</name>
    <dbReference type="NCBI Taxonomy" id="104102"/>
    <lineage>
        <taxon>Bacteria</taxon>
        <taxon>Pseudomonadati</taxon>
        <taxon>Pseudomonadota</taxon>
        <taxon>Alphaproteobacteria</taxon>
        <taxon>Acetobacterales</taxon>
        <taxon>Acetobacteraceae</taxon>
        <taxon>Acetobacter</taxon>
    </lineage>
</organism>
<evidence type="ECO:0000313" key="2">
    <source>
        <dbReference type="Proteomes" id="UP000029448"/>
    </source>
</evidence>
<gene>
    <name evidence="1" type="ORF">AtDm6_3089</name>
</gene>